<evidence type="ECO:0000313" key="2">
    <source>
        <dbReference type="Proteomes" id="UP001501285"/>
    </source>
</evidence>
<reference evidence="1 2" key="1">
    <citation type="journal article" date="2019" name="Int. J. Syst. Evol. Microbiol.">
        <title>The Global Catalogue of Microorganisms (GCM) 10K type strain sequencing project: providing services to taxonomists for standard genome sequencing and annotation.</title>
        <authorList>
            <consortium name="The Broad Institute Genomics Platform"/>
            <consortium name="The Broad Institute Genome Sequencing Center for Infectious Disease"/>
            <person name="Wu L."/>
            <person name="Ma J."/>
        </authorList>
    </citation>
    <scope>NUCLEOTIDE SEQUENCE [LARGE SCALE GENOMIC DNA]</scope>
    <source>
        <strain evidence="1 2">JCM 14283</strain>
    </source>
</reference>
<name>A0ABN2TSF6_9MICO</name>
<dbReference type="EMBL" id="BAAANB010000001">
    <property type="protein sequence ID" value="GAA2019760.1"/>
    <property type="molecule type" value="Genomic_DNA"/>
</dbReference>
<evidence type="ECO:0000313" key="1">
    <source>
        <dbReference type="EMBL" id="GAA2019760.1"/>
    </source>
</evidence>
<proteinExistence type="predicted"/>
<comment type="caution">
    <text evidence="1">The sequence shown here is derived from an EMBL/GenBank/DDBJ whole genome shotgun (WGS) entry which is preliminary data.</text>
</comment>
<accession>A0ABN2TSF6</accession>
<organism evidence="1 2">
    <name type="scientific">Terrabacter terrae</name>
    <dbReference type="NCBI Taxonomy" id="318434"/>
    <lineage>
        <taxon>Bacteria</taxon>
        <taxon>Bacillati</taxon>
        <taxon>Actinomycetota</taxon>
        <taxon>Actinomycetes</taxon>
        <taxon>Micrococcales</taxon>
        <taxon>Intrasporangiaceae</taxon>
        <taxon>Terrabacter</taxon>
    </lineage>
</organism>
<sequence>MNSIYKPTATTVAIQYGIECGGPVKDIYVEGFTQRNGVQIDANHVKCFDKQMCYTGNRIYSDPAGLQNYQQSTGGVWNGINRVLPVGTGAYL</sequence>
<dbReference type="Proteomes" id="UP001501285">
    <property type="component" value="Unassembled WGS sequence"/>
</dbReference>
<keyword evidence="2" id="KW-1185">Reference proteome</keyword>
<gene>
    <name evidence="1" type="ORF">GCM10009740_05030</name>
</gene>
<protein>
    <submittedName>
        <fullName evidence="1">Uncharacterized protein</fullName>
    </submittedName>
</protein>